<dbReference type="InterPro" id="IPR006342">
    <property type="entry name" value="FkbM_mtfrase"/>
</dbReference>
<dbReference type="RefSeq" id="XP_022294520.1">
    <property type="nucleotide sequence ID" value="XM_022438812.1"/>
</dbReference>
<dbReference type="InterPro" id="IPR053202">
    <property type="entry name" value="EGF_Rcpt_Signaling_Reg"/>
</dbReference>
<dbReference type="KEGG" id="cvn:111104719"/>
<dbReference type="AlphaFoldDB" id="A0A8B8ATV1"/>
<dbReference type="GO" id="GO:0005789">
    <property type="term" value="C:endoplasmic reticulum membrane"/>
    <property type="evidence" value="ECO:0007669"/>
    <property type="project" value="TreeGrafter"/>
</dbReference>
<reference evidence="3 4" key="1">
    <citation type="submission" date="2025-04" db="UniProtKB">
        <authorList>
            <consortium name="RefSeq"/>
        </authorList>
    </citation>
    <scope>IDENTIFICATION</scope>
    <source>
        <tissue evidence="3 4">Whole sample</tissue>
    </source>
</reference>
<feature type="domain" description="Methyltransferase FkbM" evidence="1">
    <location>
        <begin position="96"/>
        <end position="265"/>
    </location>
</feature>
<evidence type="ECO:0000313" key="4">
    <source>
        <dbReference type="RefSeq" id="XP_022294521.1"/>
    </source>
</evidence>
<dbReference type="SUPFAM" id="SSF53335">
    <property type="entry name" value="S-adenosyl-L-methionine-dependent methyltransferases"/>
    <property type="match status" value="2"/>
</dbReference>
<name>A0A8B8ATV1_CRAVI</name>
<feature type="domain" description="Methyltransferase FkbM" evidence="1">
    <location>
        <begin position="354"/>
        <end position="510"/>
    </location>
</feature>
<dbReference type="OrthoDB" id="6357215at2759"/>
<proteinExistence type="predicted"/>
<evidence type="ECO:0000313" key="2">
    <source>
        <dbReference type="Proteomes" id="UP000694844"/>
    </source>
</evidence>
<dbReference type="GO" id="GO:0031902">
    <property type="term" value="C:late endosome membrane"/>
    <property type="evidence" value="ECO:0007669"/>
    <property type="project" value="TreeGrafter"/>
</dbReference>
<dbReference type="NCBIfam" id="TIGR01444">
    <property type="entry name" value="fkbM_fam"/>
    <property type="match status" value="2"/>
</dbReference>
<dbReference type="Pfam" id="PF05050">
    <property type="entry name" value="Methyltransf_21"/>
    <property type="match status" value="2"/>
</dbReference>
<dbReference type="Proteomes" id="UP000694844">
    <property type="component" value="Chromosome 7"/>
</dbReference>
<organism evidence="2 4">
    <name type="scientific">Crassostrea virginica</name>
    <name type="common">Eastern oyster</name>
    <dbReference type="NCBI Taxonomy" id="6565"/>
    <lineage>
        <taxon>Eukaryota</taxon>
        <taxon>Metazoa</taxon>
        <taxon>Spiralia</taxon>
        <taxon>Lophotrochozoa</taxon>
        <taxon>Mollusca</taxon>
        <taxon>Bivalvia</taxon>
        <taxon>Autobranchia</taxon>
        <taxon>Pteriomorphia</taxon>
        <taxon>Ostreida</taxon>
        <taxon>Ostreoidea</taxon>
        <taxon>Ostreidae</taxon>
        <taxon>Crassostrea</taxon>
    </lineage>
</organism>
<evidence type="ECO:0000259" key="1">
    <source>
        <dbReference type="Pfam" id="PF05050"/>
    </source>
</evidence>
<keyword evidence="2" id="KW-1185">Reference proteome</keyword>
<gene>
    <name evidence="3 4" type="primary">LOC111104719</name>
</gene>
<dbReference type="Gene3D" id="3.40.50.150">
    <property type="entry name" value="Vaccinia Virus protein VP39"/>
    <property type="match status" value="2"/>
</dbReference>
<dbReference type="RefSeq" id="XP_022294521.1">
    <property type="nucleotide sequence ID" value="XM_022438813.1"/>
</dbReference>
<dbReference type="PANTHER" id="PTHR34009">
    <property type="entry name" value="PROTEIN STAR"/>
    <property type="match status" value="1"/>
</dbReference>
<dbReference type="PANTHER" id="PTHR34009:SF2">
    <property type="entry name" value="PROTEIN STAR"/>
    <property type="match status" value="1"/>
</dbReference>
<dbReference type="GO" id="GO:0006888">
    <property type="term" value="P:endoplasmic reticulum to Golgi vesicle-mediated transport"/>
    <property type="evidence" value="ECO:0007669"/>
    <property type="project" value="TreeGrafter"/>
</dbReference>
<evidence type="ECO:0000313" key="3">
    <source>
        <dbReference type="RefSeq" id="XP_022294520.1"/>
    </source>
</evidence>
<accession>A0A8B8ATV1</accession>
<sequence>MKRQLRRLLFIILIFAFSGFAFNAVFQRYRYNETPQLKKTPAQELEIKNEDIWNFLMRPQGKLTNVENKDKRYAQVKQDEVVYDILLQKKTGFFVDIGAHDGQFLSNTLWLERQHNWTGLLIEANPELCEKIDKLKRHVWRLCACLSKSQNNVTFIKGNAVGGILDHIDHHHIKMLDPKNKVVVPCFNMEQVLNEIGAHHIDFYSLDVEGAEMAILETLRNGLREGAFTVDVWSIEYRVWDGHQIIFEKSMENLNALRKYFNELGGYFEYSALPEDVKEGYALDVVYVRVKTWCETRSRFPNGTNCSLRNLKNYLLQPHPYKSEQENPDKRYSQAKQDEVAYNITNKKSGFFVDIGAHDGQLFSNTLWLERKHIWTGLLIEANPDLCQKIDALNRHAWRMCACLSDTMQTASFIKGDTVGGIENHIDEHHIKLLDKKNTITVPCFSMEAALDVINRYHIDFFSLDVEGAEMAILNTLKKGLLSKRFTVDVWTIEYRVWDGNQVVFNSSLANLKALRNFFQEVGGYTEFSQLSNDENFQDGYALDVVFVRNSMYCKKNHMWPNGHRCK</sequence>
<dbReference type="GO" id="GO:0005886">
    <property type="term" value="C:plasma membrane"/>
    <property type="evidence" value="ECO:0007669"/>
    <property type="project" value="TreeGrafter"/>
</dbReference>
<protein>
    <submittedName>
        <fullName evidence="3 4">Uncharacterized protein LOC111104719</fullName>
    </submittedName>
</protein>
<dbReference type="GO" id="GO:0005794">
    <property type="term" value="C:Golgi apparatus"/>
    <property type="evidence" value="ECO:0007669"/>
    <property type="project" value="TreeGrafter"/>
</dbReference>
<dbReference type="GO" id="GO:0016197">
    <property type="term" value="P:endosomal transport"/>
    <property type="evidence" value="ECO:0007669"/>
    <property type="project" value="TreeGrafter"/>
</dbReference>
<dbReference type="GeneID" id="111104719"/>
<dbReference type="InterPro" id="IPR029063">
    <property type="entry name" value="SAM-dependent_MTases_sf"/>
</dbReference>